<reference evidence="2 3" key="1">
    <citation type="submission" date="2023-01" db="EMBL/GenBank/DDBJ databases">
        <title>Analysis of 21 Apiospora genomes using comparative genomics revels a genus with tremendous synthesis potential of carbohydrate active enzymes and secondary metabolites.</title>
        <authorList>
            <person name="Sorensen T."/>
        </authorList>
    </citation>
    <scope>NUCLEOTIDE SEQUENCE [LARGE SCALE GENOMIC DNA]</scope>
    <source>
        <strain evidence="2 3">CBS 20057</strain>
    </source>
</reference>
<proteinExistence type="predicted"/>
<protein>
    <recommendedName>
        <fullName evidence="4">Geranylgeranyl pyrophosphate synthetase</fullName>
    </recommendedName>
</protein>
<comment type="caution">
    <text evidence="2">The sequence shown here is derived from an EMBL/GenBank/DDBJ whole genome shotgun (WGS) entry which is preliminary data.</text>
</comment>
<feature type="region of interest" description="Disordered" evidence="1">
    <location>
        <begin position="1"/>
        <end position="43"/>
    </location>
</feature>
<dbReference type="Proteomes" id="UP001396898">
    <property type="component" value="Unassembled WGS sequence"/>
</dbReference>
<evidence type="ECO:0000313" key="3">
    <source>
        <dbReference type="Proteomes" id="UP001396898"/>
    </source>
</evidence>
<feature type="compositionally biased region" description="Low complexity" evidence="1">
    <location>
        <begin position="1"/>
        <end position="12"/>
    </location>
</feature>
<dbReference type="EMBL" id="JAQQWI010000014">
    <property type="protein sequence ID" value="KAK8013230.1"/>
    <property type="molecule type" value="Genomic_DNA"/>
</dbReference>
<dbReference type="PANTHER" id="PTHR35179">
    <property type="entry name" value="PROTEIN CBG02620"/>
    <property type="match status" value="1"/>
</dbReference>
<evidence type="ECO:0000313" key="2">
    <source>
        <dbReference type="EMBL" id="KAK8013230.1"/>
    </source>
</evidence>
<evidence type="ECO:0008006" key="4">
    <source>
        <dbReference type="Google" id="ProtNLM"/>
    </source>
</evidence>
<accession>A0ABR1RIZ7</accession>
<evidence type="ECO:0000256" key="1">
    <source>
        <dbReference type="SAM" id="MobiDB-lite"/>
    </source>
</evidence>
<organism evidence="2 3">
    <name type="scientific">Apiospora marii</name>
    <dbReference type="NCBI Taxonomy" id="335849"/>
    <lineage>
        <taxon>Eukaryota</taxon>
        <taxon>Fungi</taxon>
        <taxon>Dikarya</taxon>
        <taxon>Ascomycota</taxon>
        <taxon>Pezizomycotina</taxon>
        <taxon>Sordariomycetes</taxon>
        <taxon>Xylariomycetidae</taxon>
        <taxon>Amphisphaeriales</taxon>
        <taxon>Apiosporaceae</taxon>
        <taxon>Apiospora</taxon>
    </lineage>
</organism>
<name>A0ABR1RIZ7_9PEZI</name>
<dbReference type="PANTHER" id="PTHR35179:SF2">
    <property type="entry name" value="START DOMAIN-CONTAINING PROTEIN"/>
    <property type="match status" value="1"/>
</dbReference>
<sequence>MYYNSSRGNSYWRGGGRSRGGRYAQGHSRPIVPDTPDHPLGPLVKELRSDDLAGKASQNEQHATVTDCQLVASYNWTSSPSPTMLMPGMPPRWTPLKQPIQLAEDSGEYFRDRNAARYPAHPIEPAVVAALIDAPDQCTGAGVDLVACSSTMGNLLRFLRCEQKPFRILVEEIGDTMFFIRREKSPTEKIPDVRGFGHTFPEHYTTWDESVKTSTSHQRVLSYSFGGMRCFVRFEADGYLPAGSSPRQSGYTTHANASDPDDLEDLLSSLGSATVGTGETVTSTGGLKTKNAGTKVDQSQIFDLKTRSFRRKVNQDTLSDEMPRLWVSQIPNFILAYHTNGLFDDIRVQNVRAEVAAWETEQLPVLARLAALLHHIRELVRDDNPAHKLELCHTADKPGTLQVRQQLADAGDALSEEIKRRWLSAGAAGMFGEKAGGSSVGSDTDSDSGISFGDNDDKEDFTACSDACGYCGFCASSKKA</sequence>
<keyword evidence="3" id="KW-1185">Reference proteome</keyword>
<gene>
    <name evidence="2" type="ORF">PG991_009501</name>
</gene>